<organism evidence="1 2">
    <name type="scientific">Actinomycetospora straminea</name>
    <dbReference type="NCBI Taxonomy" id="663607"/>
    <lineage>
        <taxon>Bacteria</taxon>
        <taxon>Bacillati</taxon>
        <taxon>Actinomycetota</taxon>
        <taxon>Actinomycetes</taxon>
        <taxon>Pseudonocardiales</taxon>
        <taxon>Pseudonocardiaceae</taxon>
        <taxon>Actinomycetospora</taxon>
    </lineage>
</organism>
<evidence type="ECO:0000313" key="1">
    <source>
        <dbReference type="EMBL" id="GAA4878663.1"/>
    </source>
</evidence>
<dbReference type="SUPFAM" id="SSF160719">
    <property type="entry name" value="gpW/gp25-like"/>
    <property type="match status" value="1"/>
</dbReference>
<proteinExistence type="predicted"/>
<keyword evidence="2" id="KW-1185">Reference proteome</keyword>
<evidence type="ECO:0000313" key="2">
    <source>
        <dbReference type="Proteomes" id="UP001500457"/>
    </source>
</evidence>
<gene>
    <name evidence="1" type="ORF">GCM10023203_31480</name>
</gene>
<evidence type="ECO:0008006" key="3">
    <source>
        <dbReference type="Google" id="ProtNLM"/>
    </source>
</evidence>
<comment type="caution">
    <text evidence="1">The sequence shown here is derived from an EMBL/GenBank/DDBJ whole genome shotgun (WGS) entry which is preliminary data.</text>
</comment>
<dbReference type="RefSeq" id="WP_274232308.1">
    <property type="nucleotide sequence ID" value="NZ_BAABHQ010000008.1"/>
</dbReference>
<reference evidence="2" key="1">
    <citation type="journal article" date="2019" name="Int. J. Syst. Evol. Microbiol.">
        <title>The Global Catalogue of Microorganisms (GCM) 10K type strain sequencing project: providing services to taxonomists for standard genome sequencing and annotation.</title>
        <authorList>
            <consortium name="The Broad Institute Genomics Platform"/>
            <consortium name="The Broad Institute Genome Sequencing Center for Infectious Disease"/>
            <person name="Wu L."/>
            <person name="Ma J."/>
        </authorList>
    </citation>
    <scope>NUCLEOTIDE SEQUENCE [LARGE SCALE GENOMIC DNA]</scope>
    <source>
        <strain evidence="2">JCM 17983</strain>
    </source>
</reference>
<dbReference type="Proteomes" id="UP001500457">
    <property type="component" value="Unassembled WGS sequence"/>
</dbReference>
<sequence length="161" mass="17391">MTSPTPPRTSEDAEQRALGWALRCDLISPGVDIGRDIRLRHGRDGLDLDLVSGVDCLTQHLAVALTTLLGSDVLNTTFGFAGLAAIAEEQIPVLVQERLRVAVVGVLNRDPRVRRIVDVKIADLRLDAPSPGSRELGVRVVFETVTDDRVAIDLGRLVPVA</sequence>
<protein>
    <recommendedName>
        <fullName evidence="3">IraD/Gp25-like domain-containing protein</fullName>
    </recommendedName>
</protein>
<name>A0ABP9EQS8_9PSEU</name>
<dbReference type="Gene3D" id="3.10.450.40">
    <property type="match status" value="1"/>
</dbReference>
<dbReference type="EMBL" id="BAABHQ010000008">
    <property type="protein sequence ID" value="GAA4878663.1"/>
    <property type="molecule type" value="Genomic_DNA"/>
</dbReference>
<accession>A0ABP9EQS8</accession>